<accession>K2ACS8</accession>
<evidence type="ECO:0000313" key="1">
    <source>
        <dbReference type="EMBL" id="EKD65790.1"/>
    </source>
</evidence>
<dbReference type="EMBL" id="AMFJ01021671">
    <property type="protein sequence ID" value="EKD65790.1"/>
    <property type="molecule type" value="Genomic_DNA"/>
</dbReference>
<comment type="caution">
    <text evidence="1">The sequence shown here is derived from an EMBL/GenBank/DDBJ whole genome shotgun (WGS) entry which is preliminary data.</text>
</comment>
<name>K2ACS8_9BACT</name>
<proteinExistence type="predicted"/>
<organism evidence="1">
    <name type="scientific">uncultured bacterium</name>
    <name type="common">gcode 4</name>
    <dbReference type="NCBI Taxonomy" id="1234023"/>
    <lineage>
        <taxon>Bacteria</taxon>
        <taxon>environmental samples</taxon>
    </lineage>
</organism>
<sequence length="525" mass="62683">MNKPALKEIVGEKINSSNTWDILLEELKSYLVKLLEWKEKFEIIKKDKAIIEWMHISVKNYEDIIYASLMQNVSIDFNNDFNNEKGKIWAISNVFVQKWTCLDWLKEKIWQLQNAKNDFKTNAKNTLGLLEHTINNTQMLIVCIEKKHKLKISDVNENETHYKQLEVNCESLIKSYYVISDVHNALSSISLDTLANIIIIKLFREKVFSTDGFILFCKSEEIRQLLQDRFWKSKENIFEEHKLALNQIQNQKKDIETIIDNLEISTNIVIGKILKNYYINIIFEQLSYLWETLSKFEVWFFEQKVMLKKINKEIEQIDFSGNLLNIFGEIHKIIKNYEWNIRTLSGKYSQIKDIKNISNAIENLKTLYFKLKVELVAKIKNEYQDTRKTESFLKPEVSVRDALNKLNPARMWLFKMFYYVLLKFFDKKVFDEQMITEALKKYNSIPLPKEQGNRRTIREAMEELLFENREDFFHKENVDILEEAATLYMERVQEYIWGFELNSEHSEIKNIDDLLKNIKENIENK</sequence>
<dbReference type="AlphaFoldDB" id="K2ACS8"/>
<reference evidence="1" key="1">
    <citation type="journal article" date="2012" name="Science">
        <title>Fermentation, hydrogen, and sulfur metabolism in multiple uncultivated bacterial phyla.</title>
        <authorList>
            <person name="Wrighton K.C."/>
            <person name="Thomas B.C."/>
            <person name="Sharon I."/>
            <person name="Miller C.S."/>
            <person name="Castelle C.J."/>
            <person name="VerBerkmoes N.C."/>
            <person name="Wilkins M.J."/>
            <person name="Hettich R.L."/>
            <person name="Lipton M.S."/>
            <person name="Williams K.H."/>
            <person name="Long P.E."/>
            <person name="Banfield J.F."/>
        </authorList>
    </citation>
    <scope>NUCLEOTIDE SEQUENCE [LARGE SCALE GENOMIC DNA]</scope>
</reference>
<protein>
    <submittedName>
        <fullName evidence="1">Uncharacterized protein</fullName>
    </submittedName>
</protein>
<gene>
    <name evidence="1" type="ORF">ACD_49C00085G0005</name>
</gene>